<dbReference type="EMBL" id="CAJNOW010011118">
    <property type="protein sequence ID" value="CAF1593269.1"/>
    <property type="molecule type" value="Genomic_DNA"/>
</dbReference>
<evidence type="ECO:0000313" key="3">
    <source>
        <dbReference type="Proteomes" id="UP000663834"/>
    </source>
</evidence>
<dbReference type="Proteomes" id="UP000681720">
    <property type="component" value="Unassembled WGS sequence"/>
</dbReference>
<dbReference type="Proteomes" id="UP000663834">
    <property type="component" value="Unassembled WGS sequence"/>
</dbReference>
<dbReference type="AlphaFoldDB" id="A0A816AAZ0"/>
<feature type="non-terminal residue" evidence="1">
    <location>
        <position position="1"/>
    </location>
</feature>
<proteinExistence type="predicted"/>
<dbReference type="EMBL" id="CAJOBJ010294064">
    <property type="protein sequence ID" value="CAF5156384.1"/>
    <property type="molecule type" value="Genomic_DNA"/>
</dbReference>
<evidence type="ECO:0000313" key="2">
    <source>
        <dbReference type="EMBL" id="CAF5156384.1"/>
    </source>
</evidence>
<reference evidence="1" key="1">
    <citation type="submission" date="2021-02" db="EMBL/GenBank/DDBJ databases">
        <authorList>
            <person name="Nowell W R."/>
        </authorList>
    </citation>
    <scope>NUCLEOTIDE SEQUENCE</scope>
</reference>
<comment type="caution">
    <text evidence="1">The sequence shown here is derived from an EMBL/GenBank/DDBJ whole genome shotgun (WGS) entry which is preliminary data.</text>
</comment>
<name>A0A816AAZ0_9BILA</name>
<protein>
    <submittedName>
        <fullName evidence="1">Uncharacterized protein</fullName>
    </submittedName>
</protein>
<accession>A0A816AAZ0</accession>
<organism evidence="1 3">
    <name type="scientific">Rotaria magnacalcarata</name>
    <dbReference type="NCBI Taxonomy" id="392030"/>
    <lineage>
        <taxon>Eukaryota</taxon>
        <taxon>Metazoa</taxon>
        <taxon>Spiralia</taxon>
        <taxon>Gnathifera</taxon>
        <taxon>Rotifera</taxon>
        <taxon>Eurotatoria</taxon>
        <taxon>Bdelloidea</taxon>
        <taxon>Philodinida</taxon>
        <taxon>Philodinidae</taxon>
        <taxon>Rotaria</taxon>
    </lineage>
</organism>
<evidence type="ECO:0000313" key="1">
    <source>
        <dbReference type="EMBL" id="CAF1593269.1"/>
    </source>
</evidence>
<gene>
    <name evidence="2" type="ORF">GIL414_LOCUS65435</name>
    <name evidence="1" type="ORF">KQP761_LOCUS21423</name>
</gene>
<sequence length="53" mass="5586">NASISSSEDEEVGAYTCITEILNGAASNRAEIIRQLIGLYPISACADIDGTLR</sequence>